<dbReference type="Gene3D" id="3.40.50.300">
    <property type="entry name" value="P-loop containing nucleotide triphosphate hydrolases"/>
    <property type="match status" value="1"/>
</dbReference>
<dbReference type="GO" id="GO:0005524">
    <property type="term" value="F:ATP binding"/>
    <property type="evidence" value="ECO:0007669"/>
    <property type="project" value="UniProtKB-KW"/>
</dbReference>
<dbReference type="Pfam" id="PF00005">
    <property type="entry name" value="ABC_tran"/>
    <property type="match status" value="1"/>
</dbReference>
<dbReference type="PANTHER" id="PTHR43776:SF6">
    <property type="entry name" value="DIPEPTIDE TRANSPORT ATP-BINDING PROTEIN DPPF"/>
    <property type="match status" value="1"/>
</dbReference>
<gene>
    <name evidence="6" type="ORF">CS062_13415</name>
</gene>
<proteinExistence type="predicted"/>
<dbReference type="NCBIfam" id="TIGR01727">
    <property type="entry name" value="oligo_HPY"/>
    <property type="match status" value="1"/>
</dbReference>
<dbReference type="GO" id="GO:0016887">
    <property type="term" value="F:ATP hydrolysis activity"/>
    <property type="evidence" value="ECO:0007669"/>
    <property type="project" value="InterPro"/>
</dbReference>
<feature type="domain" description="ABC transporter" evidence="5">
    <location>
        <begin position="27"/>
        <end position="274"/>
    </location>
</feature>
<dbReference type="InterPro" id="IPR017871">
    <property type="entry name" value="ABC_transporter-like_CS"/>
</dbReference>
<comment type="caution">
    <text evidence="6">The sequence shown here is derived from an EMBL/GenBank/DDBJ whole genome shotgun (WGS) entry which is preliminary data.</text>
</comment>
<dbReference type="PROSITE" id="PS50893">
    <property type="entry name" value="ABC_TRANSPORTER_2"/>
    <property type="match status" value="1"/>
</dbReference>
<evidence type="ECO:0000259" key="5">
    <source>
        <dbReference type="PROSITE" id="PS50893"/>
    </source>
</evidence>
<dbReference type="Pfam" id="PF08352">
    <property type="entry name" value="oligo_HPY"/>
    <property type="match status" value="1"/>
</dbReference>
<keyword evidence="2" id="KW-0472">Membrane</keyword>
<dbReference type="InterPro" id="IPR003593">
    <property type="entry name" value="AAA+_ATPase"/>
</dbReference>
<evidence type="ECO:0000256" key="4">
    <source>
        <dbReference type="ARBA" id="ARBA00022840"/>
    </source>
</evidence>
<dbReference type="FunFam" id="3.40.50.300:FF:000016">
    <property type="entry name" value="Oligopeptide ABC transporter ATP-binding component"/>
    <property type="match status" value="1"/>
</dbReference>
<keyword evidence="1" id="KW-0813">Transport</keyword>
<keyword evidence="4 6" id="KW-0067">ATP-binding</keyword>
<evidence type="ECO:0000313" key="6">
    <source>
        <dbReference type="EMBL" id="PIM52648.1"/>
    </source>
</evidence>
<evidence type="ECO:0000256" key="3">
    <source>
        <dbReference type="ARBA" id="ARBA00022741"/>
    </source>
</evidence>
<protein>
    <submittedName>
        <fullName evidence="6">Dipeptide ABC transporter ATP-binding protein</fullName>
    </submittedName>
</protein>
<dbReference type="PROSITE" id="PS00211">
    <property type="entry name" value="ABC_TRANSPORTER_1"/>
    <property type="match status" value="1"/>
</dbReference>
<sequence length="338" mass="37088">MSAADDAPVPASSMSAEGARADGAPVLLARDLARHYRVSRGWFAPKATVRALDGVSFELASGRTLAVVGESGCGKSTLARALTLIETPTAGELRIHGRDAADAAARRALRREVQMVFQNPYAALNPRKTIASTLAEPLVINTTLGRAERQERIEALAAKVGLRREHLQRYPHMFSGGQRQRIAIARAMVMQPGIVVADEPTSALDLSIQAQILNLFMDLQEEFGTGYVFISHNLAVVEHVADEVMVMYLGRVVEQGDKRRVFARPLHPYTQALMSATPALRPADRRQRIRIHGELPSPLKPPTGCAFHQRCPMAIPRCAEIRPELRELDGRWVACDVI</sequence>
<name>A0A2G9C8A1_9BURK</name>
<evidence type="ECO:0000313" key="7">
    <source>
        <dbReference type="Proteomes" id="UP000231501"/>
    </source>
</evidence>
<dbReference type="InterPro" id="IPR013563">
    <property type="entry name" value="Oligopep_ABC_C"/>
</dbReference>
<dbReference type="PANTHER" id="PTHR43776">
    <property type="entry name" value="TRANSPORT ATP-BINDING PROTEIN"/>
    <property type="match status" value="1"/>
</dbReference>
<dbReference type="NCBIfam" id="NF008453">
    <property type="entry name" value="PRK11308.1"/>
    <property type="match status" value="1"/>
</dbReference>
<dbReference type="GO" id="GO:0055085">
    <property type="term" value="P:transmembrane transport"/>
    <property type="evidence" value="ECO:0007669"/>
    <property type="project" value="UniProtKB-ARBA"/>
</dbReference>
<evidence type="ECO:0000256" key="1">
    <source>
        <dbReference type="ARBA" id="ARBA00022448"/>
    </source>
</evidence>
<keyword evidence="7" id="KW-1185">Reference proteome</keyword>
<dbReference type="InterPro" id="IPR027417">
    <property type="entry name" value="P-loop_NTPase"/>
</dbReference>
<keyword evidence="3" id="KW-0547">Nucleotide-binding</keyword>
<dbReference type="AlphaFoldDB" id="A0A2G9C8A1"/>
<dbReference type="InterPro" id="IPR050319">
    <property type="entry name" value="ABC_transp_ATP-bind"/>
</dbReference>
<evidence type="ECO:0000256" key="2">
    <source>
        <dbReference type="ARBA" id="ARBA00022475"/>
    </source>
</evidence>
<accession>A0A2G9C8A1</accession>
<dbReference type="GO" id="GO:0015833">
    <property type="term" value="P:peptide transport"/>
    <property type="evidence" value="ECO:0007669"/>
    <property type="project" value="InterPro"/>
</dbReference>
<dbReference type="SMART" id="SM00382">
    <property type="entry name" value="AAA"/>
    <property type="match status" value="1"/>
</dbReference>
<dbReference type="SUPFAM" id="SSF52540">
    <property type="entry name" value="P-loop containing nucleoside triphosphate hydrolases"/>
    <property type="match status" value="1"/>
</dbReference>
<keyword evidence="2" id="KW-1003">Cell membrane</keyword>
<dbReference type="InterPro" id="IPR003439">
    <property type="entry name" value="ABC_transporter-like_ATP-bd"/>
</dbReference>
<reference evidence="6 7" key="1">
    <citation type="submission" date="2017-11" db="EMBL/GenBank/DDBJ databases">
        <title>Draft genome sequence of Mitsuaria sp. HWN-4.</title>
        <authorList>
            <person name="Gundlapally S.R."/>
        </authorList>
    </citation>
    <scope>NUCLEOTIDE SEQUENCE [LARGE SCALE GENOMIC DNA]</scope>
    <source>
        <strain evidence="6 7">HWN-4</strain>
    </source>
</reference>
<dbReference type="EMBL" id="PEOG01000033">
    <property type="protein sequence ID" value="PIM52648.1"/>
    <property type="molecule type" value="Genomic_DNA"/>
</dbReference>
<dbReference type="CDD" id="cd03257">
    <property type="entry name" value="ABC_NikE_OppD_transporters"/>
    <property type="match status" value="1"/>
</dbReference>
<dbReference type="Proteomes" id="UP000231501">
    <property type="component" value="Unassembled WGS sequence"/>
</dbReference>
<organism evidence="6 7">
    <name type="scientific">Roseateles chitinivorans</name>
    <dbReference type="NCBI Taxonomy" id="2917965"/>
    <lineage>
        <taxon>Bacteria</taxon>
        <taxon>Pseudomonadati</taxon>
        <taxon>Pseudomonadota</taxon>
        <taxon>Betaproteobacteria</taxon>
        <taxon>Burkholderiales</taxon>
        <taxon>Sphaerotilaceae</taxon>
        <taxon>Roseateles</taxon>
    </lineage>
</organism>